<comment type="caution">
    <text evidence="5">The sequence shown here is derived from an EMBL/GenBank/DDBJ whole genome shotgun (WGS) entry which is preliminary data.</text>
</comment>
<keyword evidence="1" id="KW-0808">Transferase</keyword>
<name>A0ABT5L8Z6_9MOLU</name>
<dbReference type="SUPFAM" id="SSF69593">
    <property type="entry name" value="Glycerol-3-phosphate (1)-acyltransferase"/>
    <property type="match status" value="1"/>
</dbReference>
<gene>
    <name evidence="5" type="ORF">M8044_000226</name>
</gene>
<evidence type="ECO:0000259" key="4">
    <source>
        <dbReference type="SMART" id="SM00563"/>
    </source>
</evidence>
<sequence>MFFSFLFILSFLFFWLFPLKLIGIFRFSWLYQLLFYIISFCLSVVLTWIFVFIFLFLVMWFTKNLRVDHPFRKKIIASMSKLIRNFFRIKVNVYNKDLVPLEGKLILYSNHKTNFDPFIIASIFPRTISFLPKDELYHGKFGWFLSYYFNMSNCIKITRGNNRETIQNILKGINNIKKNLAMVVFYEGGIKNKTSDRIIHSLDGSFHIALKSQANILPITLKGSCAMRGKCWFRKKQVDIFIHSPLHFEHYKTKDTKEINKIVTDIINSVL</sequence>
<accession>A0ABT5L8Z6</accession>
<proteinExistence type="predicted"/>
<dbReference type="RefSeq" id="WP_273585224.1">
    <property type="nucleotide sequence ID" value="NZ_JANHJP010000003.1"/>
</dbReference>
<keyword evidence="3" id="KW-0812">Transmembrane</keyword>
<keyword evidence="6" id="KW-1185">Reference proteome</keyword>
<dbReference type="CDD" id="cd07989">
    <property type="entry name" value="LPLAT_AGPAT-like"/>
    <property type="match status" value="1"/>
</dbReference>
<dbReference type="PANTHER" id="PTHR10434:SF11">
    <property type="entry name" value="1-ACYL-SN-GLYCEROL-3-PHOSPHATE ACYLTRANSFERASE"/>
    <property type="match status" value="1"/>
</dbReference>
<reference evidence="5 6" key="1">
    <citation type="journal article" date="2023" name="Plant">
        <title>Draft Genome Sequence Resource of CBPPT1, a 'Candidatus Phytoplasma trifolii'-Related Strain Associated with Potato Purple Top Disease in the Columbia Basin, U.S.A.</title>
        <authorList>
            <person name="Wei W."/>
            <person name="Shao J."/>
            <person name="Bottner-Parker K.D."/>
            <person name="Zhao Y."/>
        </authorList>
    </citation>
    <scope>NUCLEOTIDE SEQUENCE [LARGE SCALE GENOMIC DNA]</scope>
    <source>
        <strain evidence="5 6">CBPPT1</strain>
    </source>
</reference>
<evidence type="ECO:0000256" key="1">
    <source>
        <dbReference type="ARBA" id="ARBA00022679"/>
    </source>
</evidence>
<dbReference type="InterPro" id="IPR002123">
    <property type="entry name" value="Plipid/glycerol_acylTrfase"/>
</dbReference>
<keyword evidence="3" id="KW-1133">Transmembrane helix</keyword>
<dbReference type="GO" id="GO:0016746">
    <property type="term" value="F:acyltransferase activity"/>
    <property type="evidence" value="ECO:0007669"/>
    <property type="project" value="UniProtKB-KW"/>
</dbReference>
<protein>
    <submittedName>
        <fullName evidence="5">1-acyl-sn-glycerol-3-phosphate acyltransferase</fullName>
    </submittedName>
</protein>
<keyword evidence="3" id="KW-0472">Membrane</keyword>
<dbReference type="SMART" id="SM00563">
    <property type="entry name" value="PlsC"/>
    <property type="match status" value="1"/>
</dbReference>
<organism evidence="5 6">
    <name type="scientific">Columbia Basin potato purple top phytoplasma</name>
    <dbReference type="NCBI Taxonomy" id="307134"/>
    <lineage>
        <taxon>Bacteria</taxon>
        <taxon>Bacillati</taxon>
        <taxon>Mycoplasmatota</taxon>
        <taxon>Mollicutes</taxon>
        <taxon>Acholeplasmatales</taxon>
        <taxon>Acholeplasmataceae</taxon>
        <taxon>Candidatus Phytoplasma</taxon>
        <taxon>16SrVI (Clover proliferation group)</taxon>
    </lineage>
</organism>
<keyword evidence="2 5" id="KW-0012">Acyltransferase</keyword>
<dbReference type="Proteomes" id="UP001221763">
    <property type="component" value="Unassembled WGS sequence"/>
</dbReference>
<evidence type="ECO:0000256" key="2">
    <source>
        <dbReference type="ARBA" id="ARBA00023315"/>
    </source>
</evidence>
<feature type="transmembrane region" description="Helical" evidence="3">
    <location>
        <begin position="33"/>
        <end position="62"/>
    </location>
</feature>
<evidence type="ECO:0000256" key="3">
    <source>
        <dbReference type="SAM" id="Phobius"/>
    </source>
</evidence>
<dbReference type="PANTHER" id="PTHR10434">
    <property type="entry name" value="1-ACYL-SN-GLYCEROL-3-PHOSPHATE ACYLTRANSFERASE"/>
    <property type="match status" value="1"/>
</dbReference>
<feature type="domain" description="Phospholipid/glycerol acyltransferase" evidence="4">
    <location>
        <begin position="105"/>
        <end position="224"/>
    </location>
</feature>
<dbReference type="Pfam" id="PF01553">
    <property type="entry name" value="Acyltransferase"/>
    <property type="match status" value="1"/>
</dbReference>
<evidence type="ECO:0000313" key="6">
    <source>
        <dbReference type="Proteomes" id="UP001221763"/>
    </source>
</evidence>
<dbReference type="EMBL" id="JANHJP010000003">
    <property type="protein sequence ID" value="MDC9032007.1"/>
    <property type="molecule type" value="Genomic_DNA"/>
</dbReference>
<evidence type="ECO:0000313" key="5">
    <source>
        <dbReference type="EMBL" id="MDC9032007.1"/>
    </source>
</evidence>